<dbReference type="InterPro" id="IPR029184">
    <property type="entry name" value="Sas4_dom"/>
</dbReference>
<proteinExistence type="predicted"/>
<evidence type="ECO:0000256" key="1">
    <source>
        <dbReference type="SAM" id="MobiDB-lite"/>
    </source>
</evidence>
<protein>
    <recommendedName>
        <fullName evidence="2">Something about silencing protein 4 domain-containing protein</fullName>
    </recommendedName>
</protein>
<dbReference type="Pfam" id="PF15460">
    <property type="entry name" value="SAS4"/>
    <property type="match status" value="1"/>
</dbReference>
<accession>A0A8H7NN67</accession>
<dbReference type="InterPro" id="IPR038988">
    <property type="entry name" value="Sas4"/>
</dbReference>
<reference evidence="3" key="1">
    <citation type="submission" date="2020-10" db="EMBL/GenBank/DDBJ databases">
        <title>High-Quality Genome Resource of Clonostachys rosea strain S41 by Oxford Nanopore Long-Read Sequencing.</title>
        <authorList>
            <person name="Wang H."/>
        </authorList>
    </citation>
    <scope>NUCLEOTIDE SEQUENCE</scope>
    <source>
        <strain evidence="3">S41</strain>
    </source>
</reference>
<dbReference type="GO" id="GO:0004402">
    <property type="term" value="F:histone acetyltransferase activity"/>
    <property type="evidence" value="ECO:0007669"/>
    <property type="project" value="TreeGrafter"/>
</dbReference>
<feature type="domain" description="Something about silencing protein 4" evidence="2">
    <location>
        <begin position="266"/>
        <end position="361"/>
    </location>
</feature>
<dbReference type="PANTHER" id="PTHR38422">
    <property type="entry name" value="SOMETHING ABOUT SILENCING PROTEIN 4"/>
    <property type="match status" value="1"/>
</dbReference>
<feature type="region of interest" description="Disordered" evidence="1">
    <location>
        <begin position="357"/>
        <end position="463"/>
    </location>
</feature>
<dbReference type="AlphaFoldDB" id="A0A8H7NN67"/>
<feature type="compositionally biased region" description="Low complexity" evidence="1">
    <location>
        <begin position="107"/>
        <end position="124"/>
    </location>
</feature>
<evidence type="ECO:0000313" key="3">
    <source>
        <dbReference type="EMBL" id="KAF9758906.1"/>
    </source>
</evidence>
<gene>
    <name evidence="3" type="ORF">IM811_000600</name>
</gene>
<dbReference type="PANTHER" id="PTHR38422:SF1">
    <property type="entry name" value="SOMETHING ABOUT SILENCING PROTEIN 4"/>
    <property type="match status" value="1"/>
</dbReference>
<feature type="compositionally biased region" description="Acidic residues" evidence="1">
    <location>
        <begin position="371"/>
        <end position="387"/>
    </location>
</feature>
<feature type="compositionally biased region" description="Pro residues" evidence="1">
    <location>
        <begin position="431"/>
        <end position="441"/>
    </location>
</feature>
<feature type="region of interest" description="Disordered" evidence="1">
    <location>
        <begin position="1"/>
        <end position="25"/>
    </location>
</feature>
<dbReference type="EMBL" id="JADCTT010000001">
    <property type="protein sequence ID" value="KAF9758906.1"/>
    <property type="molecule type" value="Genomic_DNA"/>
</dbReference>
<dbReference type="Proteomes" id="UP000616885">
    <property type="component" value="Unassembled WGS sequence"/>
</dbReference>
<feature type="compositionally biased region" description="Basic and acidic residues" evidence="1">
    <location>
        <begin position="357"/>
        <end position="370"/>
    </location>
</feature>
<dbReference type="GO" id="GO:0033255">
    <property type="term" value="C:SAS acetyltransferase complex"/>
    <property type="evidence" value="ECO:0007669"/>
    <property type="project" value="InterPro"/>
</dbReference>
<feature type="compositionally biased region" description="Polar residues" evidence="1">
    <location>
        <begin position="125"/>
        <end position="134"/>
    </location>
</feature>
<name>A0A8H7NN67_BIOOC</name>
<organism evidence="3 4">
    <name type="scientific">Bionectria ochroleuca</name>
    <name type="common">Gliocladium roseum</name>
    <dbReference type="NCBI Taxonomy" id="29856"/>
    <lineage>
        <taxon>Eukaryota</taxon>
        <taxon>Fungi</taxon>
        <taxon>Dikarya</taxon>
        <taxon>Ascomycota</taxon>
        <taxon>Pezizomycotina</taxon>
        <taxon>Sordariomycetes</taxon>
        <taxon>Hypocreomycetidae</taxon>
        <taxon>Hypocreales</taxon>
        <taxon>Bionectriaceae</taxon>
        <taxon>Clonostachys</taxon>
    </lineage>
</organism>
<feature type="compositionally biased region" description="Polar residues" evidence="1">
    <location>
        <begin position="395"/>
        <end position="405"/>
    </location>
</feature>
<sequence length="512" mass="57816">MASVTRSSRRADGRKYSFQKENTSSMRARTAFLQHAPNANVHGGGGGGRTKRHLDVNDFDTIIPKKTRISLELLPPKHPAISSHDDLAGNHAPADLLTGGAVGARGPTQDAPAQPAPTPHAATTEQNLTKHQSKVTNGIKHELDRLQSQPVDTKETGRKLRSQEAARRFKSELAAYFPEYDEVMGNEAKEQHLLNVDTPIVVIDSIDQQPPQSAVPQQSHFPITEPTEKIPVRGYGDALYTDLFDTQRIDFGFLVAHDINNKTLDDPLADSLFEPTHKRAERVERSIRNTEKGRAQHERDQIVRLLDSLLGHDWLRVLGVNSIIDAKKKEYEPARQYFIRGCQNILAKFRNWSLEEKRRKQERDRMLAERAEEEESDSDSEPEQEESAGERKGQARSTSESSSCPAKQLREEAMARSKVAAKAPKRSRPTAPRPPPKPSGPPKEFTSFFGKKYERDSALHHHRRAGRKVLAWGHPVPDVPESDFMLPEVYRDAETLRIRARQKRRDKRSTRN</sequence>
<feature type="region of interest" description="Disordered" evidence="1">
    <location>
        <begin position="82"/>
        <end position="134"/>
    </location>
</feature>
<comment type="caution">
    <text evidence="3">The sequence shown here is derived from an EMBL/GenBank/DDBJ whole genome shotgun (WGS) entry which is preliminary data.</text>
</comment>
<evidence type="ECO:0000313" key="4">
    <source>
        <dbReference type="Proteomes" id="UP000616885"/>
    </source>
</evidence>
<evidence type="ECO:0000259" key="2">
    <source>
        <dbReference type="Pfam" id="PF15460"/>
    </source>
</evidence>